<evidence type="ECO:0000313" key="4">
    <source>
        <dbReference type="Proteomes" id="UP001597418"/>
    </source>
</evidence>
<reference evidence="4" key="1">
    <citation type="journal article" date="2019" name="Int. J. Syst. Evol. Microbiol.">
        <title>The Global Catalogue of Microorganisms (GCM) 10K type strain sequencing project: providing services to taxonomists for standard genome sequencing and annotation.</title>
        <authorList>
            <consortium name="The Broad Institute Genomics Platform"/>
            <consortium name="The Broad Institute Genome Sequencing Center for Infectious Disease"/>
            <person name="Wu L."/>
            <person name="Ma J."/>
        </authorList>
    </citation>
    <scope>NUCLEOTIDE SEQUENCE [LARGE SCALE GENOMIC DNA]</scope>
    <source>
        <strain evidence="4">KCTC 42247</strain>
    </source>
</reference>
<gene>
    <name evidence="3" type="ORF">ACFSQ6_14550</name>
</gene>
<dbReference type="RefSeq" id="WP_082784871.1">
    <property type="nucleotide sequence ID" value="NZ_JBHUMB010000014.1"/>
</dbReference>
<dbReference type="InterPro" id="IPR005151">
    <property type="entry name" value="Tail-specific_protease"/>
</dbReference>
<dbReference type="InterPro" id="IPR029045">
    <property type="entry name" value="ClpP/crotonase-like_dom_sf"/>
</dbReference>
<proteinExistence type="predicted"/>
<dbReference type="EMBL" id="JBHUMB010000014">
    <property type="protein sequence ID" value="MFD2744614.1"/>
    <property type="molecule type" value="Genomic_DNA"/>
</dbReference>
<evidence type="ECO:0000313" key="3">
    <source>
        <dbReference type="EMBL" id="MFD2744614.1"/>
    </source>
</evidence>
<accession>A0ABW5UFD7</accession>
<dbReference type="Pfam" id="PF03572">
    <property type="entry name" value="Peptidase_S41"/>
    <property type="match status" value="1"/>
</dbReference>
<dbReference type="Gene3D" id="3.90.226.10">
    <property type="entry name" value="2-enoyl-CoA Hydratase, Chain A, domain 1"/>
    <property type="match status" value="1"/>
</dbReference>
<protein>
    <submittedName>
        <fullName evidence="3">S41 family peptidase</fullName>
    </submittedName>
</protein>
<evidence type="ECO:0000259" key="2">
    <source>
        <dbReference type="SMART" id="SM00245"/>
    </source>
</evidence>
<comment type="caution">
    <text evidence="3">The sequence shown here is derived from an EMBL/GenBank/DDBJ whole genome shotgun (WGS) entry which is preliminary data.</text>
</comment>
<sequence length="347" mass="39654">MKKIYFIVLCCYICMTSSCSDDLPGEIGQNPTMVDIFDQFYHFMDERYVFWDLENTDWDQMHQYRSQFERLDINDQQDLFSAVELFREMTQDILDHHFTIDFTARGIQGIQINPSFERKQFDDVPSYFDSLEEVEAMIRGEQHVGHYTNDSHFITGLTDDQTVIFKTNLFNFGRNYRSGISAESDESLDWFFDQVENDNIKHVILDLRSCTGGNLIDLNFFLGKLLIADIHFGYTKMKLGRGRTHYSPLLPAIVRSRRVNTTAPKITVLTNGITASLAELMAYIIQSNQLGTLEGASTYGATSPIAAIEIFNSGTYSIGEFMRIRTASVQFLDKNSRSIEGVGVAPN</sequence>
<dbReference type="PANTHER" id="PTHR11261:SF3">
    <property type="entry name" value="RETINOL-BINDING PROTEIN 3"/>
    <property type="match status" value="1"/>
</dbReference>
<dbReference type="Gene3D" id="3.30.750.44">
    <property type="match status" value="1"/>
</dbReference>
<dbReference type="PROSITE" id="PS51257">
    <property type="entry name" value="PROKAR_LIPOPROTEIN"/>
    <property type="match status" value="1"/>
</dbReference>
<dbReference type="SMART" id="SM00245">
    <property type="entry name" value="TSPc"/>
    <property type="match status" value="1"/>
</dbReference>
<dbReference type="PANTHER" id="PTHR11261">
    <property type="entry name" value="INTERPHOTORECEPTOR RETINOID-BINDING PROTEIN"/>
    <property type="match status" value="1"/>
</dbReference>
<feature type="domain" description="Tail specific protease" evidence="2">
    <location>
        <begin position="130"/>
        <end position="347"/>
    </location>
</feature>
<dbReference type="SUPFAM" id="SSF52096">
    <property type="entry name" value="ClpP/crotonase"/>
    <property type="match status" value="1"/>
</dbReference>
<feature type="chain" id="PRO_5047148640" evidence="1">
    <location>
        <begin position="21"/>
        <end position="347"/>
    </location>
</feature>
<keyword evidence="1" id="KW-0732">Signal</keyword>
<name>A0ABW5UFD7_9SPHI</name>
<evidence type="ECO:0000256" key="1">
    <source>
        <dbReference type="SAM" id="SignalP"/>
    </source>
</evidence>
<organism evidence="3 4">
    <name type="scientific">Sphingobacterium populi</name>
    <dbReference type="NCBI Taxonomy" id="1812824"/>
    <lineage>
        <taxon>Bacteria</taxon>
        <taxon>Pseudomonadati</taxon>
        <taxon>Bacteroidota</taxon>
        <taxon>Sphingobacteriia</taxon>
        <taxon>Sphingobacteriales</taxon>
        <taxon>Sphingobacteriaceae</taxon>
        <taxon>Sphingobacterium</taxon>
    </lineage>
</organism>
<feature type="signal peptide" evidence="1">
    <location>
        <begin position="1"/>
        <end position="20"/>
    </location>
</feature>
<keyword evidence="4" id="KW-1185">Reference proteome</keyword>
<dbReference type="Proteomes" id="UP001597418">
    <property type="component" value="Unassembled WGS sequence"/>
</dbReference>